<proteinExistence type="inferred from homology"/>
<name>A0A6V8K0Y3_9ACTN</name>
<accession>A0A6V8K0Y3</accession>
<evidence type="ECO:0000256" key="1">
    <source>
        <dbReference type="ARBA" id="ARBA00006817"/>
    </source>
</evidence>
<comment type="similarity">
    <text evidence="1">Belongs to the AHA1 family.</text>
</comment>
<protein>
    <submittedName>
        <fullName evidence="3">ATPase</fullName>
    </submittedName>
</protein>
<dbReference type="SUPFAM" id="SSF55961">
    <property type="entry name" value="Bet v1-like"/>
    <property type="match status" value="1"/>
</dbReference>
<gene>
    <name evidence="3" type="ORF">Phou_002010</name>
</gene>
<keyword evidence="4" id="KW-1185">Reference proteome</keyword>
<dbReference type="Proteomes" id="UP000482800">
    <property type="component" value="Unassembled WGS sequence"/>
</dbReference>
<dbReference type="EMBL" id="BLPF01000001">
    <property type="protein sequence ID" value="GFJ76021.1"/>
    <property type="molecule type" value="Genomic_DNA"/>
</dbReference>
<reference evidence="3 4" key="2">
    <citation type="submission" date="2020-03" db="EMBL/GenBank/DDBJ databases">
        <authorList>
            <person name="Ichikawa N."/>
            <person name="Kimura A."/>
            <person name="Kitahashi Y."/>
            <person name="Uohara A."/>
        </authorList>
    </citation>
    <scope>NUCLEOTIDE SEQUENCE [LARGE SCALE GENOMIC DNA]</scope>
    <source>
        <strain evidence="3 4">NBRC 108639</strain>
    </source>
</reference>
<dbReference type="InterPro" id="IPR023393">
    <property type="entry name" value="START-like_dom_sf"/>
</dbReference>
<dbReference type="AlphaFoldDB" id="A0A6V8K0Y3"/>
<sequence length="166" mass="18497">MSGRGVVVSTPTDREIVMTRSFDAPPRLVFAAFTRPDLLPRWYGAQGWHLVSCDLDLRVGGAYRLVSEGPGGERMAQSGVYRAVEPHTRLVLTEIFDEQSYPGETVITHEFAGRAGRTDLTSTVRYATPEGRDRVLRYPMARGVGESFDRLDKLLTEGFKSDELDS</sequence>
<feature type="domain" description="Activator of Hsp90 ATPase homologue 1/2-like C-terminal" evidence="2">
    <location>
        <begin position="23"/>
        <end position="155"/>
    </location>
</feature>
<reference evidence="3 4" key="1">
    <citation type="submission" date="2020-03" db="EMBL/GenBank/DDBJ databases">
        <title>Whole genome shotgun sequence of Phytohabitans houttuyneae NBRC 108639.</title>
        <authorList>
            <person name="Komaki H."/>
            <person name="Tamura T."/>
        </authorList>
    </citation>
    <scope>NUCLEOTIDE SEQUENCE [LARGE SCALE GENOMIC DNA]</scope>
    <source>
        <strain evidence="3 4">NBRC 108639</strain>
    </source>
</reference>
<evidence type="ECO:0000259" key="2">
    <source>
        <dbReference type="Pfam" id="PF08327"/>
    </source>
</evidence>
<dbReference type="Gene3D" id="3.30.530.20">
    <property type="match status" value="1"/>
</dbReference>
<dbReference type="Pfam" id="PF08327">
    <property type="entry name" value="AHSA1"/>
    <property type="match status" value="1"/>
</dbReference>
<dbReference type="CDD" id="cd07826">
    <property type="entry name" value="SRPBCC_CalC_Aha1-like_9"/>
    <property type="match status" value="1"/>
</dbReference>
<evidence type="ECO:0000313" key="4">
    <source>
        <dbReference type="Proteomes" id="UP000482800"/>
    </source>
</evidence>
<organism evidence="3 4">
    <name type="scientific">Phytohabitans houttuyneae</name>
    <dbReference type="NCBI Taxonomy" id="1076126"/>
    <lineage>
        <taxon>Bacteria</taxon>
        <taxon>Bacillati</taxon>
        <taxon>Actinomycetota</taxon>
        <taxon>Actinomycetes</taxon>
        <taxon>Micromonosporales</taxon>
        <taxon>Micromonosporaceae</taxon>
    </lineage>
</organism>
<dbReference type="InterPro" id="IPR013538">
    <property type="entry name" value="ASHA1/2-like_C"/>
</dbReference>
<comment type="caution">
    <text evidence="3">The sequence shown here is derived from an EMBL/GenBank/DDBJ whole genome shotgun (WGS) entry which is preliminary data.</text>
</comment>
<dbReference type="RefSeq" id="WP_173052685.1">
    <property type="nucleotide sequence ID" value="NZ_BAABGO010000056.1"/>
</dbReference>
<evidence type="ECO:0000313" key="3">
    <source>
        <dbReference type="EMBL" id="GFJ76021.1"/>
    </source>
</evidence>